<protein>
    <submittedName>
        <fullName evidence="1">Uncharacterized protein</fullName>
    </submittedName>
</protein>
<accession>A0A4X1VLM5</accession>
<reference evidence="1" key="2">
    <citation type="submission" date="2025-08" db="UniProtKB">
        <authorList>
            <consortium name="Ensembl"/>
        </authorList>
    </citation>
    <scope>IDENTIFICATION</scope>
</reference>
<proteinExistence type="predicted"/>
<name>A0A4X1VLM5_PIG</name>
<organism evidence="1 2">
    <name type="scientific">Sus scrofa</name>
    <name type="common">Pig</name>
    <dbReference type="NCBI Taxonomy" id="9823"/>
    <lineage>
        <taxon>Eukaryota</taxon>
        <taxon>Metazoa</taxon>
        <taxon>Chordata</taxon>
        <taxon>Craniata</taxon>
        <taxon>Vertebrata</taxon>
        <taxon>Euteleostomi</taxon>
        <taxon>Mammalia</taxon>
        <taxon>Eutheria</taxon>
        <taxon>Laurasiatheria</taxon>
        <taxon>Artiodactyla</taxon>
        <taxon>Suina</taxon>
        <taxon>Suidae</taxon>
        <taxon>Sus</taxon>
    </lineage>
</organism>
<reference evidence="1 2" key="1">
    <citation type="submission" date="2017-08" db="EMBL/GenBank/DDBJ databases">
        <title>USMARCv1.0.</title>
        <authorList>
            <person name="Hannum G.I."/>
            <person name="Koren S."/>
            <person name="Schroeder S.G."/>
            <person name="Chin S.C."/>
            <person name="Nonneman D.J."/>
            <person name="Becker S.A."/>
            <person name="Rosen B.D."/>
            <person name="Bickhart D.M."/>
            <person name="Putnam N.H."/>
            <person name="Green R.E."/>
            <person name="Tuggle C.K."/>
            <person name="Liu H."/>
            <person name="Rohrer G.A."/>
            <person name="Warr A."/>
            <person name="Hall R."/>
            <person name="Kim K."/>
            <person name="Hume D.A."/>
            <person name="Talbot R."/>
            <person name="Chow W."/>
            <person name="Howe K."/>
            <person name="Schwartz A.S."/>
            <person name="Watson M."/>
            <person name="Archibald A.L."/>
            <person name="Phillippy A.M."/>
            <person name="Smith T.P.L."/>
        </authorList>
    </citation>
    <scope>NUCLEOTIDE SEQUENCE [LARGE SCALE GENOMIC DNA]</scope>
</reference>
<sequence>MLKNIGCRTCDYGGTETITGPEMDVHFLFTDILKKYFYTNTLTSRMNCVLRHYFLSHNVNNFLFPLKKKKKPSVK</sequence>
<dbReference type="Ensembl" id="ENSSSCT00070050549.1">
    <property type="protein sequence ID" value="ENSSSCP00070042724.1"/>
    <property type="gene ID" value="ENSSSCG00070025284.1"/>
</dbReference>
<evidence type="ECO:0000313" key="1">
    <source>
        <dbReference type="Ensembl" id="ENSSSCP00070042724.1"/>
    </source>
</evidence>
<dbReference type="Proteomes" id="UP000314985">
    <property type="component" value="Chromosome 1"/>
</dbReference>
<dbReference type="AlphaFoldDB" id="A0A4X1VLM5"/>
<evidence type="ECO:0000313" key="2">
    <source>
        <dbReference type="Proteomes" id="UP000314985"/>
    </source>
</evidence>